<sequence>MRIFRLYYAHMRVCFVFPCDHVVFFSLSYGVCVSYGGGRVHPGSSRVKECK</sequence>
<keyword evidence="2" id="KW-1185">Reference proteome</keyword>
<evidence type="ECO:0000313" key="1">
    <source>
        <dbReference type="EMBL" id="KAF9465481.1"/>
    </source>
</evidence>
<reference evidence="1" key="1">
    <citation type="submission" date="2020-11" db="EMBL/GenBank/DDBJ databases">
        <authorList>
            <consortium name="DOE Joint Genome Institute"/>
            <person name="Ahrendt S."/>
            <person name="Riley R."/>
            <person name="Andreopoulos W."/>
            <person name="Labutti K."/>
            <person name="Pangilinan J."/>
            <person name="Ruiz-Duenas F.J."/>
            <person name="Barrasa J.M."/>
            <person name="Sanchez-Garcia M."/>
            <person name="Camarero S."/>
            <person name="Miyauchi S."/>
            <person name="Serrano A."/>
            <person name="Linde D."/>
            <person name="Babiker R."/>
            <person name="Drula E."/>
            <person name="Ayuso-Fernandez I."/>
            <person name="Pacheco R."/>
            <person name="Padilla G."/>
            <person name="Ferreira P."/>
            <person name="Barriuso J."/>
            <person name="Kellner H."/>
            <person name="Castanera R."/>
            <person name="Alfaro M."/>
            <person name="Ramirez L."/>
            <person name="Pisabarro A.G."/>
            <person name="Kuo A."/>
            <person name="Tritt A."/>
            <person name="Lipzen A."/>
            <person name="He G."/>
            <person name="Yan M."/>
            <person name="Ng V."/>
            <person name="Cullen D."/>
            <person name="Martin F."/>
            <person name="Rosso M.-N."/>
            <person name="Henrissat B."/>
            <person name="Hibbett D."/>
            <person name="Martinez A.T."/>
            <person name="Grigoriev I.V."/>
        </authorList>
    </citation>
    <scope>NUCLEOTIDE SEQUENCE</scope>
    <source>
        <strain evidence="1">CBS 247.69</strain>
    </source>
</reference>
<dbReference type="Proteomes" id="UP000807353">
    <property type="component" value="Unassembled WGS sequence"/>
</dbReference>
<proteinExistence type="predicted"/>
<accession>A0A9P5YCR7</accession>
<evidence type="ECO:0000313" key="2">
    <source>
        <dbReference type="Proteomes" id="UP000807353"/>
    </source>
</evidence>
<protein>
    <submittedName>
        <fullName evidence="1">Uncharacterized protein</fullName>
    </submittedName>
</protein>
<dbReference type="AlphaFoldDB" id="A0A9P5YCR7"/>
<dbReference type="EMBL" id="MU150247">
    <property type="protein sequence ID" value="KAF9465481.1"/>
    <property type="molecule type" value="Genomic_DNA"/>
</dbReference>
<name>A0A9P5YCR7_9AGAR</name>
<gene>
    <name evidence="1" type="ORF">BDZ94DRAFT_1253911</name>
</gene>
<comment type="caution">
    <text evidence="1">The sequence shown here is derived from an EMBL/GenBank/DDBJ whole genome shotgun (WGS) entry which is preliminary data.</text>
</comment>
<organism evidence="1 2">
    <name type="scientific">Collybia nuda</name>
    <dbReference type="NCBI Taxonomy" id="64659"/>
    <lineage>
        <taxon>Eukaryota</taxon>
        <taxon>Fungi</taxon>
        <taxon>Dikarya</taxon>
        <taxon>Basidiomycota</taxon>
        <taxon>Agaricomycotina</taxon>
        <taxon>Agaricomycetes</taxon>
        <taxon>Agaricomycetidae</taxon>
        <taxon>Agaricales</taxon>
        <taxon>Tricholomatineae</taxon>
        <taxon>Clitocybaceae</taxon>
        <taxon>Collybia</taxon>
    </lineage>
</organism>